<dbReference type="GO" id="GO:0009378">
    <property type="term" value="F:four-way junction helicase activity"/>
    <property type="evidence" value="ECO:0007669"/>
    <property type="project" value="TreeGrafter"/>
</dbReference>
<evidence type="ECO:0000259" key="14">
    <source>
        <dbReference type="PROSITE" id="PS51192"/>
    </source>
</evidence>
<dbReference type="GO" id="GO:0005524">
    <property type="term" value="F:ATP binding"/>
    <property type="evidence" value="ECO:0007669"/>
    <property type="project" value="UniProtKB-KW"/>
</dbReference>
<keyword evidence="7" id="KW-0238">DNA-binding</keyword>
<feature type="domain" description="Helicase C-terminal" evidence="15">
    <location>
        <begin position="374"/>
        <end position="525"/>
    </location>
</feature>
<dbReference type="SUPFAM" id="SSF52540">
    <property type="entry name" value="P-loop containing nucleoside triphosphate hydrolases"/>
    <property type="match status" value="1"/>
</dbReference>
<feature type="coiled-coil region" evidence="12">
    <location>
        <begin position="64"/>
        <end position="98"/>
    </location>
</feature>
<evidence type="ECO:0000256" key="3">
    <source>
        <dbReference type="ARBA" id="ARBA00022741"/>
    </source>
</evidence>
<keyword evidence="3 11" id="KW-0547">Nucleotide-binding</keyword>
<comment type="catalytic activity">
    <reaction evidence="11">
        <text>ATP + H2O = ADP + phosphate + H(+)</text>
        <dbReference type="Rhea" id="RHEA:13065"/>
        <dbReference type="ChEBI" id="CHEBI:15377"/>
        <dbReference type="ChEBI" id="CHEBI:15378"/>
        <dbReference type="ChEBI" id="CHEBI:30616"/>
        <dbReference type="ChEBI" id="CHEBI:43474"/>
        <dbReference type="ChEBI" id="CHEBI:456216"/>
    </reaction>
</comment>
<dbReference type="GO" id="GO:0005737">
    <property type="term" value="C:cytoplasm"/>
    <property type="evidence" value="ECO:0007669"/>
    <property type="project" value="TreeGrafter"/>
</dbReference>
<gene>
    <name evidence="16" type="ORF">CVT26_011680</name>
</gene>
<evidence type="ECO:0000313" key="17">
    <source>
        <dbReference type="Proteomes" id="UP000284706"/>
    </source>
</evidence>
<evidence type="ECO:0000259" key="15">
    <source>
        <dbReference type="PROSITE" id="PS51194"/>
    </source>
</evidence>
<dbReference type="STRING" id="231916.A0A409W8Y9"/>
<evidence type="ECO:0000313" key="16">
    <source>
        <dbReference type="EMBL" id="PPQ74964.1"/>
    </source>
</evidence>
<feature type="region of interest" description="Disordered" evidence="13">
    <location>
        <begin position="28"/>
        <end position="52"/>
    </location>
</feature>
<dbReference type="InterPro" id="IPR011545">
    <property type="entry name" value="DEAD/DEAH_box_helicase_dom"/>
</dbReference>
<dbReference type="InterPro" id="IPR002464">
    <property type="entry name" value="DNA/RNA_helicase_DEAH_CS"/>
</dbReference>
<dbReference type="GO" id="GO:0043138">
    <property type="term" value="F:3'-5' DNA helicase activity"/>
    <property type="evidence" value="ECO:0007669"/>
    <property type="project" value="UniProtKB-EC"/>
</dbReference>
<dbReference type="PROSITE" id="PS51194">
    <property type="entry name" value="HELICASE_CTER"/>
    <property type="match status" value="1"/>
</dbReference>
<dbReference type="Gene3D" id="1.10.10.10">
    <property type="entry name" value="Winged helix-like DNA-binding domain superfamily/Winged helix DNA-binding domain"/>
    <property type="match status" value="1"/>
</dbReference>
<name>A0A409W8Y9_9AGAR</name>
<protein>
    <recommendedName>
        <fullName evidence="11">ATP-dependent DNA helicase</fullName>
        <ecNumber evidence="11">5.6.2.4</ecNumber>
    </recommendedName>
</protein>
<proteinExistence type="inferred from homology"/>
<dbReference type="OrthoDB" id="10261556at2759"/>
<comment type="caution">
    <text evidence="16">The sequence shown here is derived from an EMBL/GenBank/DDBJ whole genome shotgun (WGS) entry which is preliminary data.</text>
</comment>
<keyword evidence="17" id="KW-1185">Reference proteome</keyword>
<dbReference type="InterPro" id="IPR004589">
    <property type="entry name" value="DNA_helicase_ATP-dep_RecQ"/>
</dbReference>
<dbReference type="InterPro" id="IPR027417">
    <property type="entry name" value="P-loop_NTPase"/>
</dbReference>
<reference evidence="16 17" key="1">
    <citation type="journal article" date="2018" name="Evol. Lett.">
        <title>Horizontal gene cluster transfer increased hallucinogenic mushroom diversity.</title>
        <authorList>
            <person name="Reynolds H.T."/>
            <person name="Vijayakumar V."/>
            <person name="Gluck-Thaler E."/>
            <person name="Korotkin H.B."/>
            <person name="Matheny P.B."/>
            <person name="Slot J.C."/>
        </authorList>
    </citation>
    <scope>NUCLEOTIDE SEQUENCE [LARGE SCALE GENOMIC DNA]</scope>
    <source>
        <strain evidence="16 17">SRW20</strain>
    </source>
</reference>
<evidence type="ECO:0000256" key="4">
    <source>
        <dbReference type="ARBA" id="ARBA00022801"/>
    </source>
</evidence>
<keyword evidence="9 11" id="KW-0539">Nucleus</keyword>
<evidence type="ECO:0000256" key="6">
    <source>
        <dbReference type="ARBA" id="ARBA00022840"/>
    </source>
</evidence>
<dbReference type="SMART" id="SM00487">
    <property type="entry name" value="DEXDc"/>
    <property type="match status" value="1"/>
</dbReference>
<evidence type="ECO:0000256" key="12">
    <source>
        <dbReference type="SAM" id="Coils"/>
    </source>
</evidence>
<evidence type="ECO:0000256" key="8">
    <source>
        <dbReference type="ARBA" id="ARBA00023235"/>
    </source>
</evidence>
<dbReference type="GO" id="GO:0046872">
    <property type="term" value="F:metal ion binding"/>
    <property type="evidence" value="ECO:0007669"/>
    <property type="project" value="UniProtKB-KW"/>
</dbReference>
<evidence type="ECO:0000256" key="5">
    <source>
        <dbReference type="ARBA" id="ARBA00022806"/>
    </source>
</evidence>
<keyword evidence="12" id="KW-0175">Coiled coil</keyword>
<evidence type="ECO:0000256" key="11">
    <source>
        <dbReference type="RuleBase" id="RU364117"/>
    </source>
</evidence>
<feature type="region of interest" description="Disordered" evidence="13">
    <location>
        <begin position="771"/>
        <end position="822"/>
    </location>
</feature>
<feature type="compositionally biased region" description="Basic and acidic residues" evidence="13">
    <location>
        <begin position="780"/>
        <end position="798"/>
    </location>
</feature>
<evidence type="ECO:0000256" key="7">
    <source>
        <dbReference type="ARBA" id="ARBA00023125"/>
    </source>
</evidence>
<comment type="subcellular location">
    <subcellularLocation>
        <location evidence="11">Nucleus</location>
    </subcellularLocation>
</comment>
<keyword evidence="4 11" id="KW-0378">Hydrolase</keyword>
<organism evidence="16 17">
    <name type="scientific">Gymnopilus dilepis</name>
    <dbReference type="NCBI Taxonomy" id="231916"/>
    <lineage>
        <taxon>Eukaryota</taxon>
        <taxon>Fungi</taxon>
        <taxon>Dikarya</taxon>
        <taxon>Basidiomycota</taxon>
        <taxon>Agaricomycotina</taxon>
        <taxon>Agaricomycetes</taxon>
        <taxon>Agaricomycetidae</taxon>
        <taxon>Agaricales</taxon>
        <taxon>Agaricineae</taxon>
        <taxon>Hymenogastraceae</taxon>
        <taxon>Gymnopilus</taxon>
    </lineage>
</organism>
<dbReference type="NCBIfam" id="TIGR00614">
    <property type="entry name" value="recQ_fam"/>
    <property type="match status" value="1"/>
</dbReference>
<dbReference type="Proteomes" id="UP000284706">
    <property type="component" value="Unassembled WGS sequence"/>
</dbReference>
<dbReference type="GO" id="GO:0016887">
    <property type="term" value="F:ATP hydrolysis activity"/>
    <property type="evidence" value="ECO:0007669"/>
    <property type="project" value="RHEA"/>
</dbReference>
<dbReference type="InterPro" id="IPR036388">
    <property type="entry name" value="WH-like_DNA-bd_sf"/>
</dbReference>
<dbReference type="FunFam" id="3.40.50.300:FF:001544">
    <property type="entry name" value="ATP-dependent DNA helicase"/>
    <property type="match status" value="1"/>
</dbReference>
<comment type="similarity">
    <text evidence="1 11">Belongs to the helicase family. RecQ subfamily.</text>
</comment>
<evidence type="ECO:0000256" key="1">
    <source>
        <dbReference type="ARBA" id="ARBA00005446"/>
    </source>
</evidence>
<dbReference type="CDD" id="cd18794">
    <property type="entry name" value="SF2_C_RecQ"/>
    <property type="match status" value="1"/>
</dbReference>
<dbReference type="InterPro" id="IPR014001">
    <property type="entry name" value="Helicase_ATP-bd"/>
</dbReference>
<evidence type="ECO:0000256" key="13">
    <source>
        <dbReference type="SAM" id="MobiDB-lite"/>
    </source>
</evidence>
<dbReference type="GO" id="GO:0003677">
    <property type="term" value="F:DNA binding"/>
    <property type="evidence" value="ECO:0007669"/>
    <property type="project" value="UniProtKB-KW"/>
</dbReference>
<dbReference type="InParanoid" id="A0A409W8Y9"/>
<dbReference type="GO" id="GO:0005634">
    <property type="term" value="C:nucleus"/>
    <property type="evidence" value="ECO:0007669"/>
    <property type="project" value="UniProtKB-SubCell"/>
</dbReference>
<dbReference type="EMBL" id="NHYE01005299">
    <property type="protein sequence ID" value="PPQ74964.1"/>
    <property type="molecule type" value="Genomic_DNA"/>
</dbReference>
<dbReference type="Pfam" id="PF16124">
    <property type="entry name" value="RecQ_Zn_bind"/>
    <property type="match status" value="1"/>
</dbReference>
<dbReference type="Gene3D" id="3.40.50.300">
    <property type="entry name" value="P-loop containing nucleotide triphosphate hydrolases"/>
    <property type="match status" value="2"/>
</dbReference>
<keyword evidence="2" id="KW-0479">Metal-binding</keyword>
<accession>A0A409W8Y9</accession>
<dbReference type="AlphaFoldDB" id="A0A409W8Y9"/>
<dbReference type="InterPro" id="IPR001650">
    <property type="entry name" value="Helicase_C-like"/>
</dbReference>
<dbReference type="SMART" id="SM00490">
    <property type="entry name" value="HELICc"/>
    <property type="match status" value="1"/>
</dbReference>
<dbReference type="InterPro" id="IPR032284">
    <property type="entry name" value="RecQ_Zn-bd"/>
</dbReference>
<evidence type="ECO:0000256" key="2">
    <source>
        <dbReference type="ARBA" id="ARBA00022723"/>
    </source>
</evidence>
<feature type="domain" description="Helicase ATP-binding" evidence="14">
    <location>
        <begin position="152"/>
        <end position="335"/>
    </location>
</feature>
<dbReference type="PANTHER" id="PTHR13710:SF105">
    <property type="entry name" value="ATP-DEPENDENT DNA HELICASE Q1"/>
    <property type="match status" value="1"/>
</dbReference>
<evidence type="ECO:0000256" key="9">
    <source>
        <dbReference type="ARBA" id="ARBA00023242"/>
    </source>
</evidence>
<dbReference type="GO" id="GO:0000724">
    <property type="term" value="P:double-strand break repair via homologous recombination"/>
    <property type="evidence" value="ECO:0007669"/>
    <property type="project" value="TreeGrafter"/>
</dbReference>
<keyword evidence="8" id="KW-0413">Isomerase</keyword>
<dbReference type="Pfam" id="PF00271">
    <property type="entry name" value="Helicase_C"/>
    <property type="match status" value="1"/>
</dbReference>
<evidence type="ECO:0000256" key="10">
    <source>
        <dbReference type="ARBA" id="ARBA00034617"/>
    </source>
</evidence>
<dbReference type="PANTHER" id="PTHR13710">
    <property type="entry name" value="DNA HELICASE RECQ FAMILY MEMBER"/>
    <property type="match status" value="1"/>
</dbReference>
<keyword evidence="5 11" id="KW-0347">Helicase</keyword>
<dbReference type="Pfam" id="PF00270">
    <property type="entry name" value="DEAD"/>
    <property type="match status" value="1"/>
</dbReference>
<dbReference type="PROSITE" id="PS00690">
    <property type="entry name" value="DEAH_ATP_HELICASE"/>
    <property type="match status" value="1"/>
</dbReference>
<comment type="catalytic activity">
    <reaction evidence="10 11">
        <text>Couples ATP hydrolysis with the unwinding of duplex DNA by translocating in the 3'-5' direction.</text>
        <dbReference type="EC" id="5.6.2.4"/>
    </reaction>
</comment>
<sequence length="822" mass="91792">MPLYELPDSDHVASDDLEGVLVYSRQVHENSRRSSGASSSSTKIDSRVNGDDFDRTNAHIRSQIAQLDAEIIAYRADISELENQILLREDQKRVLESQLAQANNRVDVNGKGKGPSGINYQTADFEWSDALRARMKAVFGINDFRLCQRGVCNANMEGRDIVCIMPTGGGKSLTYQLPALFTAGCTLVISPLISLMTDQILHLREAGVEAVMINSATPKEEKTEILNRLKKMSDKKLGSHEKEIKLTYVTPERLSKDKRFLSLLQRLDEAKKLARIVIDEAHCVSQLGHDFRPDYKELHILRKIFPRVPIMALSATCGPEVLKDLINILGLREPVDGNNANQQGTVYFSSPLYRKNLHYRVVPKPDKAADHLEAIRDYILENHPNDSGIIYCFTVKDSETVAEKLREISGGKIKTGVYNASVAEAEKMKLHVAWRKGTVKVVCATIAFGLGIDKGDVRFVLHHSISKSLEGFYQESGRAGRDGQDSDCVLYYRPQDMSHLAGIMAGEKDGKRKLYAMVRFAEELRQCRKVGFAEYFSHSSQLSIASFSTAEKGALDRCGHCDNCTRAVDSIERRDVTLATWQILKVANEVHRDGGRLTLGKLATLVRGGNRGMYEVTVGRKASLDRNLNLQDLIGGPVQLSKNDTEHLLVYLLTQDYLQEEYFQTAYSVIAYVVPGRLAMRFIHLERDAVVNGTRSKVEVDFLKTEPKKRKSKKADSSSKSSVPRKRIASGSGKGKGKAAADSDAEASDDDIEEDIARGLAAVLSDDMYASDSDEVEEFDWSHNFREEPKRKKRKSDEDTTTGTRTRTRTFVADPEVIELSD</sequence>
<dbReference type="EC" id="5.6.2.4" evidence="11"/>
<dbReference type="GO" id="GO:0005694">
    <property type="term" value="C:chromosome"/>
    <property type="evidence" value="ECO:0007669"/>
    <property type="project" value="TreeGrafter"/>
</dbReference>
<dbReference type="PROSITE" id="PS51192">
    <property type="entry name" value="HELICASE_ATP_BIND_1"/>
    <property type="match status" value="1"/>
</dbReference>
<feature type="region of interest" description="Disordered" evidence="13">
    <location>
        <begin position="702"/>
        <end position="751"/>
    </location>
</feature>
<keyword evidence="6 11" id="KW-0067">ATP-binding</keyword>